<accession>A0AAU7X4S2</accession>
<sequence length="88" mass="9154">MKTIRFALAALAIGASATAAFADSDTNGFNSSFVREAAPVSATATVIEGRQAATIEGRQTARQSSLDAADAIRLQRALDSDRSADNHD</sequence>
<feature type="chain" id="PRO_5044009056" description="DUF4148 domain-containing protein" evidence="1">
    <location>
        <begin position="23"/>
        <end position="88"/>
    </location>
</feature>
<feature type="signal peptide" evidence="1">
    <location>
        <begin position="1"/>
        <end position="22"/>
    </location>
</feature>
<evidence type="ECO:0000256" key="1">
    <source>
        <dbReference type="SAM" id="SignalP"/>
    </source>
</evidence>
<organism evidence="2">
    <name type="scientific">Methyloraptor flagellatus</name>
    <dbReference type="NCBI Taxonomy" id="3162530"/>
    <lineage>
        <taxon>Bacteria</taxon>
        <taxon>Pseudomonadati</taxon>
        <taxon>Pseudomonadota</taxon>
        <taxon>Alphaproteobacteria</taxon>
        <taxon>Hyphomicrobiales</taxon>
        <taxon>Ancalomicrobiaceae</taxon>
        <taxon>Methyloraptor</taxon>
    </lineage>
</organism>
<dbReference type="KEGG" id="mflg:ABS361_12055"/>
<proteinExistence type="predicted"/>
<dbReference type="RefSeq" id="WP_407047950.1">
    <property type="nucleotide sequence ID" value="NZ_CP158568.1"/>
</dbReference>
<evidence type="ECO:0000313" key="2">
    <source>
        <dbReference type="EMBL" id="XBY42849.1"/>
    </source>
</evidence>
<protein>
    <recommendedName>
        <fullName evidence="3">DUF4148 domain-containing protein</fullName>
    </recommendedName>
</protein>
<dbReference type="EMBL" id="CP158568">
    <property type="protein sequence ID" value="XBY42849.1"/>
    <property type="molecule type" value="Genomic_DNA"/>
</dbReference>
<reference evidence="2" key="1">
    <citation type="submission" date="2024-06" db="EMBL/GenBank/DDBJ databases">
        <title>Methylostella associata gen. nov., sp. nov., a novel Ancalomicrobiaceae-affiliated facultatively methylotrophic bacteria that feed on methanotrophs of the genus Methylococcus.</title>
        <authorList>
            <person name="Saltykova V."/>
            <person name="Danilova O.V."/>
            <person name="Oshkin I.Y."/>
            <person name="Belova S.E."/>
            <person name="Pimenov N.V."/>
            <person name="Dedysh S.N."/>
        </authorList>
    </citation>
    <scope>NUCLEOTIDE SEQUENCE</scope>
    <source>
        <strain evidence="2">S20</strain>
    </source>
</reference>
<dbReference type="AlphaFoldDB" id="A0AAU7X4S2"/>
<keyword evidence="1" id="KW-0732">Signal</keyword>
<evidence type="ECO:0008006" key="3">
    <source>
        <dbReference type="Google" id="ProtNLM"/>
    </source>
</evidence>
<gene>
    <name evidence="2" type="ORF">ABS361_12055</name>
</gene>
<name>A0AAU7X4S2_9HYPH</name>